<proteinExistence type="predicted"/>
<protein>
    <submittedName>
        <fullName evidence="4">Transcriptional regulator</fullName>
    </submittedName>
</protein>
<dbReference type="GO" id="GO:0003677">
    <property type="term" value="F:DNA binding"/>
    <property type="evidence" value="ECO:0007669"/>
    <property type="project" value="UniProtKB-UniRule"/>
</dbReference>
<keyword evidence="1 2" id="KW-0238">DNA-binding</keyword>
<dbReference type="InterPro" id="IPR009057">
    <property type="entry name" value="Homeodomain-like_sf"/>
</dbReference>
<reference evidence="4 5" key="1">
    <citation type="submission" date="2015-01" db="EMBL/GenBank/DDBJ databases">
        <title>Comparative genomics of the lactic acid bacteria isolated from the honey bee gut.</title>
        <authorList>
            <person name="Ellegaard K.M."/>
            <person name="Tamarit D."/>
            <person name="Javelind E."/>
            <person name="Olofsson T."/>
            <person name="Andersson S.G."/>
            <person name="Vasquez A."/>
        </authorList>
    </citation>
    <scope>NUCLEOTIDE SEQUENCE [LARGE SCALE GENOMIC DNA]</scope>
    <source>
        <strain evidence="4 5">Bin4</strain>
    </source>
</reference>
<name>A0A0F4LYC3_9LACO</name>
<dbReference type="AlphaFoldDB" id="A0A0F4LYC3"/>
<comment type="caution">
    <text evidence="4">The sequence shown here is derived from an EMBL/GenBank/DDBJ whole genome shotgun (WGS) entry which is preliminary data.</text>
</comment>
<dbReference type="InterPro" id="IPR001647">
    <property type="entry name" value="HTH_TetR"/>
</dbReference>
<feature type="domain" description="HTH tetR-type" evidence="3">
    <location>
        <begin position="1"/>
        <end position="47"/>
    </location>
</feature>
<dbReference type="PATRIC" id="fig|1218492.5.peg.143"/>
<dbReference type="Gene3D" id="1.10.10.60">
    <property type="entry name" value="Homeodomain-like"/>
    <property type="match status" value="1"/>
</dbReference>
<feature type="DNA-binding region" description="H-T-H motif" evidence="2">
    <location>
        <begin position="10"/>
        <end position="29"/>
    </location>
</feature>
<sequence length="170" mass="19487">MFEEGLSSLTFQNLAKKLDVRSQSLYNHFKNLDDLLGQVGTIFMNDLYQLVVEGLVGLSGKAAFKKYAEIAHDYFESQGRMVELVYDVHNFAHDSSFYQAMARVLDLLNKLVASVKLQRMHNDAYVQTLISSVLGFTLIEIMGFLPTDPKQRQREFEELLTLQLSEIQEQ</sequence>
<evidence type="ECO:0000313" key="4">
    <source>
        <dbReference type="EMBL" id="KJY63353.1"/>
    </source>
</evidence>
<organism evidence="4 5">
    <name type="scientific">Bombilactobacillus mellifer</name>
    <dbReference type="NCBI Taxonomy" id="1218492"/>
    <lineage>
        <taxon>Bacteria</taxon>
        <taxon>Bacillati</taxon>
        <taxon>Bacillota</taxon>
        <taxon>Bacilli</taxon>
        <taxon>Lactobacillales</taxon>
        <taxon>Lactobacillaceae</taxon>
        <taxon>Bombilactobacillus</taxon>
    </lineage>
</organism>
<dbReference type="Proteomes" id="UP000033558">
    <property type="component" value="Unassembled WGS sequence"/>
</dbReference>
<dbReference type="SUPFAM" id="SSF46689">
    <property type="entry name" value="Homeodomain-like"/>
    <property type="match status" value="1"/>
</dbReference>
<evidence type="ECO:0000256" key="1">
    <source>
        <dbReference type="ARBA" id="ARBA00023125"/>
    </source>
</evidence>
<dbReference type="STRING" id="1218492.JG30_00330"/>
<dbReference type="PROSITE" id="PS50977">
    <property type="entry name" value="HTH_TETR_2"/>
    <property type="match status" value="1"/>
</dbReference>
<dbReference type="EMBL" id="JXJQ01000001">
    <property type="protein sequence ID" value="KJY63353.1"/>
    <property type="molecule type" value="Genomic_DNA"/>
</dbReference>
<evidence type="ECO:0000256" key="2">
    <source>
        <dbReference type="PROSITE-ProRule" id="PRU00335"/>
    </source>
</evidence>
<keyword evidence="5" id="KW-1185">Reference proteome</keyword>
<gene>
    <name evidence="4" type="ORF">JG30_00330</name>
</gene>
<evidence type="ECO:0000259" key="3">
    <source>
        <dbReference type="PROSITE" id="PS50977"/>
    </source>
</evidence>
<accession>A0A0F4LYC3</accession>
<dbReference type="Gene3D" id="1.10.357.10">
    <property type="entry name" value="Tetracycline Repressor, domain 2"/>
    <property type="match status" value="1"/>
</dbReference>
<dbReference type="HOGENOM" id="CLU_069356_43_1_9"/>
<evidence type="ECO:0000313" key="5">
    <source>
        <dbReference type="Proteomes" id="UP000033558"/>
    </source>
</evidence>